<gene>
    <name evidence="1" type="ORF">GCM10022212_09900</name>
</gene>
<name>A0ABP7SUP7_9BURK</name>
<sequence length="101" mass="10811">MTYQNSTSTAARILQCEIDVAMGASPSNEVLNALAGATAATVEAVTVESTATRARAWAAWNHAVEVFEALKPQLTPNAFHAHADALMRMSFKLDLLDEAVH</sequence>
<protein>
    <submittedName>
        <fullName evidence="1">Uncharacterized protein</fullName>
    </submittedName>
</protein>
<evidence type="ECO:0000313" key="1">
    <source>
        <dbReference type="EMBL" id="GAA4016675.1"/>
    </source>
</evidence>
<accession>A0ABP7SUP7</accession>
<organism evidence="1 2">
    <name type="scientific">Actimicrobium antarcticum</name>
    <dbReference type="NCBI Taxonomy" id="1051899"/>
    <lineage>
        <taxon>Bacteria</taxon>
        <taxon>Pseudomonadati</taxon>
        <taxon>Pseudomonadota</taxon>
        <taxon>Betaproteobacteria</taxon>
        <taxon>Burkholderiales</taxon>
        <taxon>Oxalobacteraceae</taxon>
        <taxon>Actimicrobium</taxon>
    </lineage>
</organism>
<reference evidence="2" key="1">
    <citation type="journal article" date="2019" name="Int. J. Syst. Evol. Microbiol.">
        <title>The Global Catalogue of Microorganisms (GCM) 10K type strain sequencing project: providing services to taxonomists for standard genome sequencing and annotation.</title>
        <authorList>
            <consortium name="The Broad Institute Genomics Platform"/>
            <consortium name="The Broad Institute Genome Sequencing Center for Infectious Disease"/>
            <person name="Wu L."/>
            <person name="Ma J."/>
        </authorList>
    </citation>
    <scope>NUCLEOTIDE SEQUENCE [LARGE SCALE GENOMIC DNA]</scope>
    <source>
        <strain evidence="2">JCM 16673</strain>
    </source>
</reference>
<evidence type="ECO:0000313" key="2">
    <source>
        <dbReference type="Proteomes" id="UP001501353"/>
    </source>
</evidence>
<dbReference type="EMBL" id="BAAAZE010000005">
    <property type="protein sequence ID" value="GAA4016675.1"/>
    <property type="molecule type" value="Genomic_DNA"/>
</dbReference>
<dbReference type="Proteomes" id="UP001501353">
    <property type="component" value="Unassembled WGS sequence"/>
</dbReference>
<keyword evidence="2" id="KW-1185">Reference proteome</keyword>
<proteinExistence type="predicted"/>
<comment type="caution">
    <text evidence="1">The sequence shown here is derived from an EMBL/GenBank/DDBJ whole genome shotgun (WGS) entry which is preliminary data.</text>
</comment>
<dbReference type="RefSeq" id="WP_344762135.1">
    <property type="nucleotide sequence ID" value="NZ_BAAAZE010000005.1"/>
</dbReference>